<dbReference type="EMBL" id="LDEV01000609">
    <property type="protein sequence ID" value="KLJ12928.1"/>
    <property type="molecule type" value="Genomic_DNA"/>
</dbReference>
<dbReference type="Proteomes" id="UP000053573">
    <property type="component" value="Unassembled WGS sequence"/>
</dbReference>
<reference evidence="2" key="1">
    <citation type="journal article" date="2015" name="PLoS Genet.">
        <title>The dynamic genome and transcriptome of the human fungal pathogen Blastomyces and close relative Emmonsia.</title>
        <authorList>
            <person name="Munoz J.F."/>
            <person name="Gauthier G.M."/>
            <person name="Desjardins C.A."/>
            <person name="Gallo J.E."/>
            <person name="Holder J."/>
            <person name="Sullivan T.D."/>
            <person name="Marty A.J."/>
            <person name="Carmen J.C."/>
            <person name="Chen Z."/>
            <person name="Ding L."/>
            <person name="Gujja S."/>
            <person name="Magrini V."/>
            <person name="Misas E."/>
            <person name="Mitreva M."/>
            <person name="Priest M."/>
            <person name="Saif S."/>
            <person name="Whiston E.A."/>
            <person name="Young S."/>
            <person name="Zeng Q."/>
            <person name="Goldman W.E."/>
            <person name="Mardis E.R."/>
            <person name="Taylor J.W."/>
            <person name="McEwen J.G."/>
            <person name="Clay O.K."/>
            <person name="Klein B.S."/>
            <person name="Cuomo C.A."/>
        </authorList>
    </citation>
    <scope>NUCLEOTIDE SEQUENCE [LARGE SCALE GENOMIC DNA]</scope>
    <source>
        <strain evidence="2">UAMH 139</strain>
    </source>
</reference>
<evidence type="ECO:0000313" key="1">
    <source>
        <dbReference type="EMBL" id="KLJ12928.1"/>
    </source>
</evidence>
<protein>
    <submittedName>
        <fullName evidence="1">Uncharacterized protein</fullName>
    </submittedName>
</protein>
<accession>A0A0H1BP98</accession>
<gene>
    <name evidence="1" type="ORF">EMPG_12095</name>
</gene>
<feature type="non-terminal residue" evidence="1">
    <location>
        <position position="1"/>
    </location>
</feature>
<proteinExistence type="predicted"/>
<keyword evidence="2" id="KW-1185">Reference proteome</keyword>
<comment type="caution">
    <text evidence="1">The sequence shown here is derived from an EMBL/GenBank/DDBJ whole genome shotgun (WGS) entry which is preliminary data.</text>
</comment>
<organism evidence="1 2">
    <name type="scientific">Blastomyces silverae</name>
    <dbReference type="NCBI Taxonomy" id="2060906"/>
    <lineage>
        <taxon>Eukaryota</taxon>
        <taxon>Fungi</taxon>
        <taxon>Dikarya</taxon>
        <taxon>Ascomycota</taxon>
        <taxon>Pezizomycotina</taxon>
        <taxon>Eurotiomycetes</taxon>
        <taxon>Eurotiomycetidae</taxon>
        <taxon>Onygenales</taxon>
        <taxon>Ajellomycetaceae</taxon>
        <taxon>Blastomyces</taxon>
    </lineage>
</organism>
<evidence type="ECO:0000313" key="2">
    <source>
        <dbReference type="Proteomes" id="UP000053573"/>
    </source>
</evidence>
<name>A0A0H1BP98_9EURO</name>
<sequence length="55" mass="6255">SYGYIQLNTVEHVKHAVTGLILTTPVAEIVLRWKLHDGPEHYGSHFLPKVGGRRY</sequence>
<dbReference type="AlphaFoldDB" id="A0A0H1BP98"/>